<dbReference type="GO" id="GO:0006310">
    <property type="term" value="P:DNA recombination"/>
    <property type="evidence" value="ECO:0007669"/>
    <property type="project" value="UniProtKB-KW"/>
</dbReference>
<dbReference type="GO" id="GO:0006303">
    <property type="term" value="P:double-strand break repair via nonhomologous end joining"/>
    <property type="evidence" value="ECO:0007669"/>
    <property type="project" value="InterPro"/>
</dbReference>
<dbReference type="PANTHER" id="PTHR12604:SF2">
    <property type="entry name" value="X-RAY REPAIR CROSS-COMPLEMENTING PROTEIN 6"/>
    <property type="match status" value="1"/>
</dbReference>
<comment type="similarity">
    <text evidence="2">Belongs to the ku70 family.</text>
</comment>
<evidence type="ECO:0000256" key="6">
    <source>
        <dbReference type="ARBA" id="ARBA00022806"/>
    </source>
</evidence>
<dbReference type="GO" id="GO:0016787">
    <property type="term" value="F:hydrolase activity"/>
    <property type="evidence" value="ECO:0007669"/>
    <property type="project" value="UniProtKB-KW"/>
</dbReference>
<evidence type="ECO:0000256" key="9">
    <source>
        <dbReference type="ARBA" id="ARBA00023172"/>
    </source>
</evidence>
<dbReference type="OrthoDB" id="3249161at2759"/>
<dbReference type="GO" id="GO:0000723">
    <property type="term" value="P:telomere maintenance"/>
    <property type="evidence" value="ECO:0007669"/>
    <property type="project" value="InterPro"/>
</dbReference>
<dbReference type="GO" id="GO:0003684">
    <property type="term" value="F:damaged DNA binding"/>
    <property type="evidence" value="ECO:0007669"/>
    <property type="project" value="InterPro"/>
</dbReference>
<dbReference type="InterPro" id="IPR036465">
    <property type="entry name" value="vWFA_dom_sf"/>
</dbReference>
<dbReference type="PANTHER" id="PTHR12604">
    <property type="entry name" value="KU AUTOANTIGEN DNA HELICASE"/>
    <property type="match status" value="1"/>
</dbReference>
<dbReference type="SMART" id="SM00559">
    <property type="entry name" value="Ku78"/>
    <property type="match status" value="1"/>
</dbReference>
<name>A0A8S9ZT32_9BILA</name>
<organism evidence="13 14">
    <name type="scientific">Meloidogyne graminicola</name>
    <dbReference type="NCBI Taxonomy" id="189291"/>
    <lineage>
        <taxon>Eukaryota</taxon>
        <taxon>Metazoa</taxon>
        <taxon>Ecdysozoa</taxon>
        <taxon>Nematoda</taxon>
        <taxon>Chromadorea</taxon>
        <taxon>Rhabditida</taxon>
        <taxon>Tylenchina</taxon>
        <taxon>Tylenchomorpha</taxon>
        <taxon>Tylenchoidea</taxon>
        <taxon>Meloidogynidae</taxon>
        <taxon>Meloidogyninae</taxon>
        <taxon>Meloidogyne</taxon>
    </lineage>
</organism>
<evidence type="ECO:0000256" key="4">
    <source>
        <dbReference type="ARBA" id="ARBA00022763"/>
    </source>
</evidence>
<comment type="caution">
    <text evidence="13">The sequence shown here is derived from an EMBL/GenBank/DDBJ whole genome shotgun (WGS) entry which is preliminary data.</text>
</comment>
<keyword evidence="11" id="KW-0539">Nucleus</keyword>
<dbReference type="Pfam" id="PF03731">
    <property type="entry name" value="Ku_N"/>
    <property type="match status" value="1"/>
</dbReference>
<dbReference type="InterPro" id="IPR027388">
    <property type="entry name" value="Ku70_bridge/pillars_dom_sf"/>
</dbReference>
<reference evidence="13" key="1">
    <citation type="journal article" date="2020" name="Ecol. Evol.">
        <title>Genome structure and content of the rice root-knot nematode (Meloidogyne graminicola).</title>
        <authorList>
            <person name="Phan N.T."/>
            <person name="Danchin E.G.J."/>
            <person name="Klopp C."/>
            <person name="Perfus-Barbeoch L."/>
            <person name="Kozlowski D.K."/>
            <person name="Koutsovoulos G.D."/>
            <person name="Lopez-Roques C."/>
            <person name="Bouchez O."/>
            <person name="Zahm M."/>
            <person name="Besnard G."/>
            <person name="Bellafiore S."/>
        </authorList>
    </citation>
    <scope>NUCLEOTIDE SEQUENCE</scope>
    <source>
        <strain evidence="13">VN-18</strain>
    </source>
</reference>
<dbReference type="Proteomes" id="UP000605970">
    <property type="component" value="Unassembled WGS sequence"/>
</dbReference>
<dbReference type="Gene3D" id="3.40.50.410">
    <property type="entry name" value="von Willebrand factor, type A domain"/>
    <property type="match status" value="1"/>
</dbReference>
<dbReference type="AlphaFoldDB" id="A0A8S9ZT32"/>
<dbReference type="GO" id="GO:0005524">
    <property type="term" value="F:ATP binding"/>
    <property type="evidence" value="ECO:0007669"/>
    <property type="project" value="UniProtKB-KW"/>
</dbReference>
<evidence type="ECO:0000256" key="1">
    <source>
        <dbReference type="ARBA" id="ARBA00004123"/>
    </source>
</evidence>
<keyword evidence="6" id="KW-0347">Helicase</keyword>
<evidence type="ECO:0000256" key="8">
    <source>
        <dbReference type="ARBA" id="ARBA00023125"/>
    </source>
</evidence>
<keyword evidence="14" id="KW-1185">Reference proteome</keyword>
<evidence type="ECO:0000256" key="10">
    <source>
        <dbReference type="ARBA" id="ARBA00023204"/>
    </source>
</evidence>
<proteinExistence type="inferred from homology"/>
<dbReference type="Pfam" id="PF02735">
    <property type="entry name" value="Ku"/>
    <property type="match status" value="1"/>
</dbReference>
<evidence type="ECO:0000256" key="7">
    <source>
        <dbReference type="ARBA" id="ARBA00022840"/>
    </source>
</evidence>
<dbReference type="Gene3D" id="2.40.290.10">
    <property type="match status" value="1"/>
</dbReference>
<dbReference type="GO" id="GO:0043564">
    <property type="term" value="C:Ku70:Ku80 complex"/>
    <property type="evidence" value="ECO:0007669"/>
    <property type="project" value="InterPro"/>
</dbReference>
<dbReference type="InterPro" id="IPR016194">
    <property type="entry name" value="SPOC-like_C_dom_sf"/>
</dbReference>
<evidence type="ECO:0000256" key="11">
    <source>
        <dbReference type="ARBA" id="ARBA00023242"/>
    </source>
</evidence>
<keyword evidence="10" id="KW-0234">DNA repair</keyword>
<dbReference type="GO" id="GO:0042162">
    <property type="term" value="F:telomeric DNA binding"/>
    <property type="evidence" value="ECO:0007669"/>
    <property type="project" value="InterPro"/>
</dbReference>
<keyword evidence="9" id="KW-0233">DNA recombination</keyword>
<comment type="subcellular location">
    <subcellularLocation>
        <location evidence="1">Nucleus</location>
    </subcellularLocation>
</comment>
<evidence type="ECO:0000259" key="12">
    <source>
        <dbReference type="SMART" id="SM00559"/>
    </source>
</evidence>
<feature type="domain" description="Ku" evidence="12">
    <location>
        <begin position="312"/>
        <end position="460"/>
    </location>
</feature>
<accession>A0A8S9ZT32</accession>
<evidence type="ECO:0000313" key="14">
    <source>
        <dbReference type="Proteomes" id="UP000605970"/>
    </source>
</evidence>
<dbReference type="EMBL" id="JABEBT010000030">
    <property type="protein sequence ID" value="KAF7636395.1"/>
    <property type="molecule type" value="Genomic_DNA"/>
</dbReference>
<evidence type="ECO:0000313" key="13">
    <source>
        <dbReference type="EMBL" id="KAF7636395.1"/>
    </source>
</evidence>
<evidence type="ECO:0000256" key="2">
    <source>
        <dbReference type="ARBA" id="ARBA00005240"/>
    </source>
</evidence>
<dbReference type="PIRSF" id="PIRSF003033">
    <property type="entry name" value="Ku70"/>
    <property type="match status" value="1"/>
</dbReference>
<evidence type="ECO:0000256" key="5">
    <source>
        <dbReference type="ARBA" id="ARBA00022801"/>
    </source>
</evidence>
<keyword evidence="4" id="KW-0227">DNA damage</keyword>
<evidence type="ECO:0000256" key="3">
    <source>
        <dbReference type="ARBA" id="ARBA00022741"/>
    </source>
</evidence>
<dbReference type="InterPro" id="IPR005161">
    <property type="entry name" value="Ku_N"/>
</dbReference>
<sequence length="576" mass="66661">MTNTNKKEEGQTLYSDTGKKARIFVIDYGEHMFSEDEWRFRMALKIVRNQINKLCCTGDPNELCSIIFVNTSNSNTIQKVDCIFTDRELGLIDADYVKKLDKLINSNKIKEMLIPTLGDSGECNWADLFLLCQNIFTNTTRVFPKKVITIFTTDKAQIDKDVQECCNTRIYQDIKFIGTEIKVLLIEEKIEENETTQFWKNLDPYFSRISSLEDVDKFFFYFKDYTLRPSTTLLFDLGYDLKFAVGLYHLIKPQVKPLPVLMDSLANEKVEYKSHYKPENVEKKETDLMELTVDEVNNLNKTQEHLIDEHFEGEINFNLDVGGVNVILNREEKESLRKFDKPGITVIGFKPLHLLKPSHRMGPSKFIYPNDKVISGSSSLYRGLLNRCLERKLFIVVRFTQTTNTTPKLCALVPQAITEENEGNNSLIGHIYEGFHLIELPFADGSRDLRSANCYKPPPTSSINSSENIKEQRIAAAEDFIDKLTTTFEPDQFFNPMLQRHYKTVENAALDLNFDNFAEEAEKLDKIQPYFKNEENAERVKNEIIKLNELCIGGNLNLIKEEDEEKKILLKKERKK</sequence>
<dbReference type="Gene3D" id="1.10.1600.10">
    <property type="match status" value="1"/>
</dbReference>
<gene>
    <name evidence="13" type="ORF">Mgra_00004180</name>
</gene>
<keyword evidence="3" id="KW-0547">Nucleotide-binding</keyword>
<dbReference type="InterPro" id="IPR006165">
    <property type="entry name" value="Ku70"/>
</dbReference>
<dbReference type="Gene3D" id="4.10.970.10">
    <property type="entry name" value="Ku70, bridge and pillars"/>
    <property type="match status" value="1"/>
</dbReference>
<dbReference type="SUPFAM" id="SSF100939">
    <property type="entry name" value="SPOC domain-like"/>
    <property type="match status" value="1"/>
</dbReference>
<dbReference type="InterPro" id="IPR006164">
    <property type="entry name" value="DNA_bd_Ku70/Ku80"/>
</dbReference>
<dbReference type="SUPFAM" id="SSF53300">
    <property type="entry name" value="vWA-like"/>
    <property type="match status" value="1"/>
</dbReference>
<keyword evidence="7" id="KW-0067">ATP-binding</keyword>
<dbReference type="GO" id="GO:0004386">
    <property type="term" value="F:helicase activity"/>
    <property type="evidence" value="ECO:0007669"/>
    <property type="project" value="UniProtKB-KW"/>
</dbReference>
<dbReference type="GO" id="GO:0003690">
    <property type="term" value="F:double-stranded DNA binding"/>
    <property type="evidence" value="ECO:0007669"/>
    <property type="project" value="TreeGrafter"/>
</dbReference>
<keyword evidence="8" id="KW-0238">DNA-binding</keyword>
<protein>
    <submittedName>
        <fullName evidence="13">Ku domain-containing protein</fullName>
    </submittedName>
</protein>
<keyword evidence="5" id="KW-0378">Hydrolase</keyword>